<dbReference type="InterPro" id="IPR011043">
    <property type="entry name" value="Gal_Oxase/kelch_b-propeller"/>
</dbReference>
<gene>
    <name evidence="1" type="ORF">AWB74_00402</name>
</gene>
<sequence>MDMTIWRAHSACAFSKEPQHLLCAVEHIDTAEAGQNNSAFYMFHQGHWYAYALSPDWSAIALAAVDDSSEGLWLVVGVSPAGEVWEMHPLLVQETYSRIPDQLGITNLASIEGNIYACGMGRISLRREKRDQWTEISAPWPDIDEGVIGFTAMAGLTASLVYAVGWQGEIWTRSDERWDREVTPGNANLNAVAIAPDGTVYSVGDRGAMFRGRKGAWDVVDTGIGLNLMDVCVHAGDVFACTDFSVYRLTSDGFVNDIPGDAPDRPATCLKLVPTSTALYSVGPSDVFVRSGGVWSRMA</sequence>
<proteinExistence type="predicted"/>
<keyword evidence="2" id="KW-1185">Reference proteome</keyword>
<dbReference type="SUPFAM" id="SSF50965">
    <property type="entry name" value="Galactose oxidase, central domain"/>
    <property type="match status" value="1"/>
</dbReference>
<protein>
    <submittedName>
        <fullName evidence="1">Uncharacterized protein</fullName>
    </submittedName>
</protein>
<accession>A0A158F745</accession>
<evidence type="ECO:0000313" key="1">
    <source>
        <dbReference type="EMBL" id="SAL14850.1"/>
    </source>
</evidence>
<name>A0A158F745_9BURK</name>
<evidence type="ECO:0000313" key="2">
    <source>
        <dbReference type="Proteomes" id="UP000055019"/>
    </source>
</evidence>
<dbReference type="Proteomes" id="UP000055019">
    <property type="component" value="Unassembled WGS sequence"/>
</dbReference>
<dbReference type="EMBL" id="FCOM02000001">
    <property type="protein sequence ID" value="SAL14850.1"/>
    <property type="molecule type" value="Genomic_DNA"/>
</dbReference>
<dbReference type="OrthoDB" id="3644774at2"/>
<dbReference type="RefSeq" id="WP_143749134.1">
    <property type="nucleotide sequence ID" value="NZ_FCOM02000001.1"/>
</dbReference>
<reference evidence="1" key="1">
    <citation type="submission" date="2016-01" db="EMBL/GenBank/DDBJ databases">
        <authorList>
            <person name="Peeters C."/>
        </authorList>
    </citation>
    <scope>NUCLEOTIDE SEQUENCE [LARGE SCALE GENOMIC DNA]</scope>
    <source>
        <strain evidence="1">LMG 29317</strain>
    </source>
</reference>
<organism evidence="1 2">
    <name type="scientific">Caballeronia arvi</name>
    <dbReference type="NCBI Taxonomy" id="1777135"/>
    <lineage>
        <taxon>Bacteria</taxon>
        <taxon>Pseudomonadati</taxon>
        <taxon>Pseudomonadota</taxon>
        <taxon>Betaproteobacteria</taxon>
        <taxon>Burkholderiales</taxon>
        <taxon>Burkholderiaceae</taxon>
        <taxon>Caballeronia</taxon>
    </lineage>
</organism>
<dbReference type="AlphaFoldDB" id="A0A158F745"/>
<comment type="caution">
    <text evidence="1">The sequence shown here is derived from an EMBL/GenBank/DDBJ whole genome shotgun (WGS) entry which is preliminary data.</text>
</comment>